<dbReference type="RefSeq" id="WP_023394819.1">
    <property type="nucleotide sequence ID" value="NZ_ASGZ01000036.1"/>
</dbReference>
<dbReference type="EMBL" id="ASGZ01000036">
    <property type="protein sequence ID" value="ESP88020.1"/>
    <property type="molecule type" value="Genomic_DNA"/>
</dbReference>
<evidence type="ECO:0000256" key="1">
    <source>
        <dbReference type="ARBA" id="ARBA00022670"/>
    </source>
</evidence>
<dbReference type="GO" id="GO:0046872">
    <property type="term" value="F:metal ion binding"/>
    <property type="evidence" value="ECO:0007669"/>
    <property type="project" value="UniProtKB-KW"/>
</dbReference>
<evidence type="ECO:0000256" key="2">
    <source>
        <dbReference type="ARBA" id="ARBA00022723"/>
    </source>
</evidence>
<dbReference type="PANTHER" id="PTHR43270:SF8">
    <property type="entry name" value="DI- AND TRIPEPTIDASE DUG2-RELATED"/>
    <property type="match status" value="1"/>
</dbReference>
<organism evidence="5 6">
    <name type="scientific">Candidatus Halobonum tyrrellensis G22</name>
    <dbReference type="NCBI Taxonomy" id="1324957"/>
    <lineage>
        <taxon>Archaea</taxon>
        <taxon>Methanobacteriati</taxon>
        <taxon>Methanobacteriota</taxon>
        <taxon>Stenosarchaea group</taxon>
        <taxon>Halobacteria</taxon>
        <taxon>Halobacteriales</taxon>
        <taxon>Haloferacaceae</taxon>
        <taxon>Candidatus Halobonum</taxon>
    </lineage>
</organism>
<reference evidence="5 6" key="1">
    <citation type="journal article" date="2013" name="Genome Announc.">
        <title>Draft Genome Sequence of 'Candidatus Halobonum tyrrellensis' Strain G22, Isolated from the Hypersaline Waters of Lake Tyrrell, Australia.</title>
        <authorList>
            <person name="Ugalde J.A."/>
            <person name="Narasingarao P."/>
            <person name="Kuo S."/>
            <person name="Podell S."/>
            <person name="Allen E.E."/>
        </authorList>
    </citation>
    <scope>NUCLEOTIDE SEQUENCE [LARGE SCALE GENOMIC DNA]</scope>
    <source>
        <strain evidence="5 6">G22</strain>
    </source>
</reference>
<evidence type="ECO:0000313" key="6">
    <source>
        <dbReference type="Proteomes" id="UP000017840"/>
    </source>
</evidence>
<proteinExistence type="predicted"/>
<dbReference type="Pfam" id="PF01546">
    <property type="entry name" value="Peptidase_M20"/>
    <property type="match status" value="1"/>
</dbReference>
<dbReference type="InterPro" id="IPR002933">
    <property type="entry name" value="Peptidase_M20"/>
</dbReference>
<keyword evidence="2" id="KW-0479">Metal-binding</keyword>
<dbReference type="eggNOG" id="arCOG01110">
    <property type="taxonomic scope" value="Archaea"/>
</dbReference>
<dbReference type="Pfam" id="PF07687">
    <property type="entry name" value="M20_dimer"/>
    <property type="match status" value="1"/>
</dbReference>
<dbReference type="Gene3D" id="3.30.70.360">
    <property type="match status" value="1"/>
</dbReference>
<protein>
    <submittedName>
        <fullName evidence="5">Deacylase</fullName>
    </submittedName>
</protein>
<dbReference type="PANTHER" id="PTHR43270">
    <property type="entry name" value="BETA-ALA-HIS DIPEPTIDASE"/>
    <property type="match status" value="1"/>
</dbReference>
<evidence type="ECO:0000313" key="5">
    <source>
        <dbReference type="EMBL" id="ESP88020.1"/>
    </source>
</evidence>
<dbReference type="STRING" id="1324957.K933_11196"/>
<keyword evidence="1" id="KW-0645">Protease</keyword>
<evidence type="ECO:0000256" key="3">
    <source>
        <dbReference type="ARBA" id="ARBA00022801"/>
    </source>
</evidence>
<dbReference type="InterPro" id="IPR011650">
    <property type="entry name" value="Peptidase_M20_dimer"/>
</dbReference>
<gene>
    <name evidence="5" type="ORF">K933_11196</name>
</gene>
<dbReference type="OrthoDB" id="24854at2157"/>
<keyword evidence="6" id="KW-1185">Reference proteome</keyword>
<feature type="domain" description="Peptidase M20 dimerisation" evidence="4">
    <location>
        <begin position="198"/>
        <end position="351"/>
    </location>
</feature>
<dbReference type="InterPro" id="IPR051458">
    <property type="entry name" value="Cyt/Met_Dipeptidase"/>
</dbReference>
<evidence type="ECO:0000259" key="4">
    <source>
        <dbReference type="Pfam" id="PF07687"/>
    </source>
</evidence>
<dbReference type="AlphaFoldDB" id="V4HBD5"/>
<dbReference type="Gene3D" id="3.40.630.10">
    <property type="entry name" value="Zn peptidases"/>
    <property type="match status" value="1"/>
</dbReference>
<sequence length="460" mass="48994">MPTSPDASAADAVVAERFDGYRESLFDLLRLRTVSATGEGMADGADAVRAFFETYGFDARSVETDRYPLVYAERLAADPAAAPTVIFYGHYDVQPAEQPDEWETPAFEPTVRDGAVYARGAGDNKGQFAAHAFAVDALSRADALPDVNVKALVEGGEESGSRGLREYLDGGAPEVADADLVYVADGPQHRSGRPTLAYGNRGVLSFQLDLRTADADLHSGNFGGPVPNAATELVEIVGSMVDGDEVTVDGFHDGIEVSDADRDLVARLPDDGDAVREELGLTHLATEKPYYERLFLEPTLTVNGLDAGYQGEGGKTVIPHRATAKCDCRLVPGQDGDRVFERVREHVAGVHPDAEVTMGSTFPPAKTPVDAPAAAPVREALAAVWDADPVELPVLGGSLPAAFFREVEALSDVPVLVVPYANPDQGNHSPNEHLSLTHLENGIRTTAAFLDRFADADLDA</sequence>
<dbReference type="SUPFAM" id="SSF53187">
    <property type="entry name" value="Zn-dependent exopeptidases"/>
    <property type="match status" value="1"/>
</dbReference>
<name>V4HBD5_9EURY</name>
<dbReference type="Proteomes" id="UP000017840">
    <property type="component" value="Unassembled WGS sequence"/>
</dbReference>
<keyword evidence="3" id="KW-0378">Hydrolase</keyword>
<accession>V4HBD5</accession>
<dbReference type="GO" id="GO:0008233">
    <property type="term" value="F:peptidase activity"/>
    <property type="evidence" value="ECO:0007669"/>
    <property type="project" value="UniProtKB-KW"/>
</dbReference>
<comment type="caution">
    <text evidence="5">The sequence shown here is derived from an EMBL/GenBank/DDBJ whole genome shotgun (WGS) entry which is preliminary data.</text>
</comment>
<dbReference type="GO" id="GO:0006508">
    <property type="term" value="P:proteolysis"/>
    <property type="evidence" value="ECO:0007669"/>
    <property type="project" value="UniProtKB-KW"/>
</dbReference>